<evidence type="ECO:0000313" key="4">
    <source>
        <dbReference type="Proteomes" id="UP001597463"/>
    </source>
</evidence>
<keyword evidence="4" id="KW-1185">Reference proteome</keyword>
<feature type="compositionally biased region" description="Low complexity" evidence="1">
    <location>
        <begin position="135"/>
        <end position="150"/>
    </location>
</feature>
<gene>
    <name evidence="3" type="ORF">ACFSW6_05340</name>
</gene>
<dbReference type="EMBL" id="JBHUMV010000002">
    <property type="protein sequence ID" value="MFD2753499.1"/>
    <property type="molecule type" value="Genomic_DNA"/>
</dbReference>
<dbReference type="Proteomes" id="UP001597463">
    <property type="component" value="Unassembled WGS sequence"/>
</dbReference>
<protein>
    <submittedName>
        <fullName evidence="3">Glycerate kinase</fullName>
    </submittedName>
</protein>
<keyword evidence="2" id="KW-0472">Membrane</keyword>
<dbReference type="GO" id="GO:0016301">
    <property type="term" value="F:kinase activity"/>
    <property type="evidence" value="ECO:0007669"/>
    <property type="project" value="UniProtKB-KW"/>
</dbReference>
<accession>A0ABW5ULI9</accession>
<reference evidence="4" key="1">
    <citation type="journal article" date="2019" name="Int. J. Syst. Evol. Microbiol.">
        <title>The Global Catalogue of Microorganisms (GCM) 10K type strain sequencing project: providing services to taxonomists for standard genome sequencing and annotation.</title>
        <authorList>
            <consortium name="The Broad Institute Genomics Platform"/>
            <consortium name="The Broad Institute Genome Sequencing Center for Infectious Disease"/>
            <person name="Wu L."/>
            <person name="Ma J."/>
        </authorList>
    </citation>
    <scope>NUCLEOTIDE SEQUENCE [LARGE SCALE GENOMIC DNA]</scope>
    <source>
        <strain evidence="4">TISTR 1906</strain>
    </source>
</reference>
<proteinExistence type="predicted"/>
<evidence type="ECO:0000256" key="1">
    <source>
        <dbReference type="SAM" id="MobiDB-lite"/>
    </source>
</evidence>
<keyword evidence="3" id="KW-0418">Kinase</keyword>
<dbReference type="RefSeq" id="WP_066474853.1">
    <property type="nucleotide sequence ID" value="NZ_BCNT01000004.1"/>
</dbReference>
<comment type="caution">
    <text evidence="3">The sequence shown here is derived from an EMBL/GenBank/DDBJ whole genome shotgun (WGS) entry which is preliminary data.</text>
</comment>
<organism evidence="3 4">
    <name type="scientific">Comamonas terrae</name>
    <dbReference type="NCBI Taxonomy" id="673548"/>
    <lineage>
        <taxon>Bacteria</taxon>
        <taxon>Pseudomonadati</taxon>
        <taxon>Pseudomonadota</taxon>
        <taxon>Betaproteobacteria</taxon>
        <taxon>Burkholderiales</taxon>
        <taxon>Comamonadaceae</taxon>
        <taxon>Comamonas</taxon>
    </lineage>
</organism>
<evidence type="ECO:0000256" key="2">
    <source>
        <dbReference type="SAM" id="Phobius"/>
    </source>
</evidence>
<keyword evidence="3" id="KW-0808">Transferase</keyword>
<sequence>MNLRNILVPLGLIVLVFAAFRSAGWPGVAAVAGGILMWVLLHFTRLMSVMKKAADRPMGYVGSAVMLNAKLKPKVPLVHVVAMTRSLGERLSEEGRDPEIYRWTDGTRSHVTCEFVGGRLMKWTLQRPVQDEEAAAAPETTETTDTPPKA</sequence>
<feature type="region of interest" description="Disordered" evidence="1">
    <location>
        <begin position="130"/>
        <end position="150"/>
    </location>
</feature>
<keyword evidence="2" id="KW-0812">Transmembrane</keyword>
<name>A0ABW5ULI9_9BURK</name>
<feature type="transmembrane region" description="Helical" evidence="2">
    <location>
        <begin position="28"/>
        <end position="48"/>
    </location>
</feature>
<evidence type="ECO:0000313" key="3">
    <source>
        <dbReference type="EMBL" id="MFD2753499.1"/>
    </source>
</evidence>
<keyword evidence="2" id="KW-1133">Transmembrane helix</keyword>